<sequence>MFIACKDKPLMGNDYVDFADYFGLEKKISEINVIKKHQRSVLTFPLQKIKKQVRVLEVSMVLNDTIIDDIK</sequence>
<dbReference type="AlphaFoldDB" id="A0A494VN91"/>
<keyword evidence="2" id="KW-1185">Reference proteome</keyword>
<accession>A0A494VN91</accession>
<dbReference type="KEGG" id="muh:HYN43_016730"/>
<organism evidence="1 2">
    <name type="scientific">Mucilaginibacter celer</name>
    <dbReference type="NCBI Taxonomy" id="2305508"/>
    <lineage>
        <taxon>Bacteria</taxon>
        <taxon>Pseudomonadati</taxon>
        <taxon>Bacteroidota</taxon>
        <taxon>Sphingobacteriia</taxon>
        <taxon>Sphingobacteriales</taxon>
        <taxon>Sphingobacteriaceae</taxon>
        <taxon>Mucilaginibacter</taxon>
    </lineage>
</organism>
<dbReference type="Proteomes" id="UP000270046">
    <property type="component" value="Chromosome"/>
</dbReference>
<evidence type="ECO:0000313" key="2">
    <source>
        <dbReference type="Proteomes" id="UP000270046"/>
    </source>
</evidence>
<name>A0A494VN91_9SPHI</name>
<evidence type="ECO:0000313" key="1">
    <source>
        <dbReference type="EMBL" id="AYL96846.1"/>
    </source>
</evidence>
<proteinExistence type="predicted"/>
<protein>
    <submittedName>
        <fullName evidence="1">Uncharacterized protein</fullName>
    </submittedName>
</protein>
<dbReference type="EMBL" id="CP032869">
    <property type="protein sequence ID" value="AYL96846.1"/>
    <property type="molecule type" value="Genomic_DNA"/>
</dbReference>
<reference evidence="1 2" key="1">
    <citation type="submission" date="2018-10" db="EMBL/GenBank/DDBJ databases">
        <title>Genome sequencing of Mucilaginibacter sp. HYN0043.</title>
        <authorList>
            <person name="Kim M."/>
            <person name="Yi H."/>
        </authorList>
    </citation>
    <scope>NUCLEOTIDE SEQUENCE [LARGE SCALE GENOMIC DNA]</scope>
    <source>
        <strain evidence="1 2">HYN0043</strain>
    </source>
</reference>
<gene>
    <name evidence="1" type="ORF">HYN43_016730</name>
</gene>